<dbReference type="EMBL" id="VNHX01000015">
    <property type="protein sequence ID" value="TYP92950.1"/>
    <property type="molecule type" value="Genomic_DNA"/>
</dbReference>
<evidence type="ECO:0000313" key="4">
    <source>
        <dbReference type="Proteomes" id="UP000325105"/>
    </source>
</evidence>
<name>A0A5S5DAC3_9SPHI</name>
<feature type="region of interest" description="Disordered" evidence="1">
    <location>
        <begin position="20"/>
        <end position="49"/>
    </location>
</feature>
<protein>
    <submittedName>
        <fullName evidence="3">Uncharacterized protein</fullName>
    </submittedName>
</protein>
<organism evidence="3 4">
    <name type="scientific">Sphingobacterium allocomposti</name>
    <dbReference type="NCBI Taxonomy" id="415956"/>
    <lineage>
        <taxon>Bacteria</taxon>
        <taxon>Pseudomonadati</taxon>
        <taxon>Bacteroidota</taxon>
        <taxon>Sphingobacteriia</taxon>
        <taxon>Sphingobacteriales</taxon>
        <taxon>Sphingobacteriaceae</taxon>
        <taxon>Sphingobacterium</taxon>
    </lineage>
</organism>
<keyword evidence="4" id="KW-1185">Reference proteome</keyword>
<feature type="signal peptide" evidence="2">
    <location>
        <begin position="1"/>
        <end position="18"/>
    </location>
</feature>
<proteinExistence type="predicted"/>
<gene>
    <name evidence="3" type="ORF">BC792_11552</name>
</gene>
<dbReference type="Proteomes" id="UP000325105">
    <property type="component" value="Unassembled WGS sequence"/>
</dbReference>
<evidence type="ECO:0000313" key="3">
    <source>
        <dbReference type="EMBL" id="TYP92950.1"/>
    </source>
</evidence>
<accession>A0A5S5DAC3</accession>
<reference evidence="3 4" key="1">
    <citation type="submission" date="2019-07" db="EMBL/GenBank/DDBJ databases">
        <title>Genomic Encyclopedia of Archaeal and Bacterial Type Strains, Phase II (KMG-II): from individual species to whole genera.</title>
        <authorList>
            <person name="Goeker M."/>
        </authorList>
    </citation>
    <scope>NUCLEOTIDE SEQUENCE [LARGE SCALE GENOMIC DNA]</scope>
    <source>
        <strain evidence="3 4">DSM 18850</strain>
    </source>
</reference>
<evidence type="ECO:0000256" key="2">
    <source>
        <dbReference type="SAM" id="SignalP"/>
    </source>
</evidence>
<keyword evidence="2" id="KW-0732">Signal</keyword>
<evidence type="ECO:0000256" key="1">
    <source>
        <dbReference type="SAM" id="MobiDB-lite"/>
    </source>
</evidence>
<comment type="caution">
    <text evidence="3">The sequence shown here is derived from an EMBL/GenBank/DDBJ whole genome shotgun (WGS) entry which is preliminary data.</text>
</comment>
<sequence>MIAIVAAASLMHVGALHAQEKPVKKPLPAKTKPVAPPRQADPLLPDSNAFTKKVKKSDTTAVEKLTGEKHNGFDVFMGADKKRFYIDKKGNKQYLPEK</sequence>
<dbReference type="AlphaFoldDB" id="A0A5S5DAC3"/>
<feature type="chain" id="PRO_5024314858" evidence="2">
    <location>
        <begin position="19"/>
        <end position="98"/>
    </location>
</feature>